<dbReference type="Proteomes" id="UP000324383">
    <property type="component" value="Unassembled WGS sequence"/>
</dbReference>
<dbReference type="AlphaFoldDB" id="A0A5D3E9W7"/>
<proteinExistence type="inferred from homology"/>
<keyword evidence="5" id="KW-0812">Transmembrane</keyword>
<evidence type="ECO:0000256" key="6">
    <source>
        <dbReference type="ARBA" id="ARBA00023136"/>
    </source>
</evidence>
<name>A0A5D3E9W7_9BACE</name>
<comment type="caution">
    <text evidence="8">The sequence shown here is derived from an EMBL/GenBank/DDBJ whole genome shotgun (WGS) entry which is preliminary data.</text>
</comment>
<protein>
    <submittedName>
        <fullName evidence="8">TolC family protein</fullName>
    </submittedName>
</protein>
<evidence type="ECO:0000313" key="8">
    <source>
        <dbReference type="EMBL" id="TYK32361.1"/>
    </source>
</evidence>
<evidence type="ECO:0000256" key="2">
    <source>
        <dbReference type="ARBA" id="ARBA00007613"/>
    </source>
</evidence>
<dbReference type="PANTHER" id="PTHR30026:SF20">
    <property type="entry name" value="OUTER MEMBRANE PROTEIN TOLC"/>
    <property type="match status" value="1"/>
</dbReference>
<keyword evidence="6" id="KW-0472">Membrane</keyword>
<dbReference type="InterPro" id="IPR051906">
    <property type="entry name" value="TolC-like"/>
</dbReference>
<evidence type="ECO:0000256" key="7">
    <source>
        <dbReference type="ARBA" id="ARBA00023237"/>
    </source>
</evidence>
<dbReference type="GO" id="GO:0015562">
    <property type="term" value="F:efflux transmembrane transporter activity"/>
    <property type="evidence" value="ECO:0007669"/>
    <property type="project" value="InterPro"/>
</dbReference>
<sequence length="487" mass="56199">MLIAVPIAFFACFKTYGQESSRKVTLDEVVNVLSLNSSTALIEKLNYQNEILQFEIYKKGFLPSFSLHFNPINFNRSLRMLQQPDDGSYSYVEDYSNNGSAGISIRQKIGITGGELNVGSNINYLNEFSRKRNSFSTTPFSIGYSQQLWGGRKLHRLEKKIEYAKNNIAIKQYCTKISQIQQQALGLFMKALLGRMEQDLARQTAQSNDTLLQLAHIKLNSGHITEYDLKQIELQSINSQYAYENAVKNYSEAQERLAVFLGISFSDVSIPEFNVPIAIDTHSVLFYVKRNNPFSKQQEIQSLEAERSLFSAKLSNRFNGNVSLNYGVNQYADNFMDAYRNGNIRQSVVIGFQIPVFQWGINKNRIQIAENNYEASKLSIHKRMRDFENEVKENVNNYNHSVKLWLTAEKAYHLSQEQYRILIQKFSLGKVSVYELTAAQSDQNNAMQRYYSAIRDTYNSYFTLRTMALYDFKRNVELEEVFTRGRL</sequence>
<comment type="subcellular location">
    <subcellularLocation>
        <location evidence="1">Cell outer membrane</location>
    </subcellularLocation>
</comment>
<dbReference type="SUPFAM" id="SSF56954">
    <property type="entry name" value="Outer membrane efflux proteins (OEP)"/>
    <property type="match status" value="1"/>
</dbReference>
<keyword evidence="4" id="KW-1134">Transmembrane beta strand</keyword>
<dbReference type="InterPro" id="IPR003423">
    <property type="entry name" value="OMP_efflux"/>
</dbReference>
<evidence type="ECO:0000313" key="9">
    <source>
        <dbReference type="Proteomes" id="UP000324383"/>
    </source>
</evidence>
<dbReference type="Gene3D" id="1.20.1600.10">
    <property type="entry name" value="Outer membrane efflux proteins (OEP)"/>
    <property type="match status" value="1"/>
</dbReference>
<evidence type="ECO:0000256" key="5">
    <source>
        <dbReference type="ARBA" id="ARBA00022692"/>
    </source>
</evidence>
<dbReference type="PANTHER" id="PTHR30026">
    <property type="entry name" value="OUTER MEMBRANE PROTEIN TOLC"/>
    <property type="match status" value="1"/>
</dbReference>
<accession>A0A5D3E9W7</accession>
<reference evidence="8 9" key="1">
    <citation type="submission" date="2019-07" db="EMBL/GenBank/DDBJ databases">
        <title>Draft Genome Sequences of Bacteroides pyogenes Strains Isolated from the Uterus Holstein Dairy Cows with Metritis.</title>
        <authorList>
            <person name="Cunha F."/>
            <person name="Galvao K.N."/>
            <person name="Jeon S.J."/>
            <person name="Jeong K.C."/>
        </authorList>
    </citation>
    <scope>NUCLEOTIDE SEQUENCE [LARGE SCALE GENOMIC DNA]</scope>
    <source>
        <strain evidence="8 9">KG-31</strain>
    </source>
</reference>
<evidence type="ECO:0000256" key="4">
    <source>
        <dbReference type="ARBA" id="ARBA00022452"/>
    </source>
</evidence>
<keyword evidence="9" id="KW-1185">Reference proteome</keyword>
<evidence type="ECO:0000256" key="3">
    <source>
        <dbReference type="ARBA" id="ARBA00022448"/>
    </source>
</evidence>
<dbReference type="EMBL" id="VKLW01000032">
    <property type="protein sequence ID" value="TYK32361.1"/>
    <property type="molecule type" value="Genomic_DNA"/>
</dbReference>
<organism evidence="8 9">
    <name type="scientific">Bacteroides pyogenes</name>
    <dbReference type="NCBI Taxonomy" id="310300"/>
    <lineage>
        <taxon>Bacteria</taxon>
        <taxon>Pseudomonadati</taxon>
        <taxon>Bacteroidota</taxon>
        <taxon>Bacteroidia</taxon>
        <taxon>Bacteroidales</taxon>
        <taxon>Bacteroidaceae</taxon>
        <taxon>Bacteroides</taxon>
    </lineage>
</organism>
<keyword evidence="7" id="KW-0998">Cell outer membrane</keyword>
<gene>
    <name evidence="8" type="ORF">FNJ60_12515</name>
</gene>
<keyword evidence="3" id="KW-0813">Transport</keyword>
<dbReference type="GO" id="GO:0009279">
    <property type="term" value="C:cell outer membrane"/>
    <property type="evidence" value="ECO:0007669"/>
    <property type="project" value="UniProtKB-SubCell"/>
</dbReference>
<dbReference type="Pfam" id="PF02321">
    <property type="entry name" value="OEP"/>
    <property type="match status" value="1"/>
</dbReference>
<dbReference type="GO" id="GO:0015288">
    <property type="term" value="F:porin activity"/>
    <property type="evidence" value="ECO:0007669"/>
    <property type="project" value="TreeGrafter"/>
</dbReference>
<evidence type="ECO:0000256" key="1">
    <source>
        <dbReference type="ARBA" id="ARBA00004442"/>
    </source>
</evidence>
<dbReference type="GO" id="GO:1990281">
    <property type="term" value="C:efflux pump complex"/>
    <property type="evidence" value="ECO:0007669"/>
    <property type="project" value="TreeGrafter"/>
</dbReference>
<comment type="similarity">
    <text evidence="2">Belongs to the outer membrane factor (OMF) (TC 1.B.17) family.</text>
</comment>